<dbReference type="SUPFAM" id="SSF49842">
    <property type="entry name" value="TNF-like"/>
    <property type="match status" value="1"/>
</dbReference>
<feature type="signal peptide" evidence="1">
    <location>
        <begin position="1"/>
        <end position="20"/>
    </location>
</feature>
<comment type="caution">
    <text evidence="2">The sequence shown here is derived from an EMBL/GenBank/DDBJ whole genome shotgun (WGS) entry which is preliminary data.</text>
</comment>
<evidence type="ECO:0008006" key="4">
    <source>
        <dbReference type="Google" id="ProtNLM"/>
    </source>
</evidence>
<proteinExistence type="predicted"/>
<sequence>MYTDASIFLFLLCCCSFAYGDSAAEQTINKNTFGKNRPINEQDINYKDHQELLLMLSDINRFAKVLEHQLNLTMTRVNNIEHILSKRISDSNNSSGREDMISHSEQNHTAINKKVALTACTEGGELYRNGSLIDFTDIRQLYGIKNINDFKKTRKFTCLSSGLYLLSVYISSFPHGSQYKLLKNNMELGRVQIAPDRDLGTSSWHTGSGFAAAMLNVNDTMSIQAWSSVYIAGSYSCITIVKL</sequence>
<evidence type="ECO:0000313" key="2">
    <source>
        <dbReference type="EMBL" id="VDI28746.1"/>
    </source>
</evidence>
<dbReference type="OrthoDB" id="10276367at2759"/>
<dbReference type="InterPro" id="IPR008983">
    <property type="entry name" value="Tumour_necrosis_fac-like_dom"/>
</dbReference>
<feature type="chain" id="PRO_5033051818" description="C1q domain-containing protein" evidence="1">
    <location>
        <begin position="21"/>
        <end position="243"/>
    </location>
</feature>
<name>A0A8B6E2T1_MYTGA</name>
<dbReference type="EMBL" id="UYJE01004519">
    <property type="protein sequence ID" value="VDI28746.1"/>
    <property type="molecule type" value="Genomic_DNA"/>
</dbReference>
<keyword evidence="3" id="KW-1185">Reference proteome</keyword>
<evidence type="ECO:0000313" key="3">
    <source>
        <dbReference type="Proteomes" id="UP000596742"/>
    </source>
</evidence>
<accession>A0A8B6E2T1</accession>
<evidence type="ECO:0000256" key="1">
    <source>
        <dbReference type="SAM" id="SignalP"/>
    </source>
</evidence>
<keyword evidence="1" id="KW-0732">Signal</keyword>
<gene>
    <name evidence="2" type="ORF">MGAL_10B080462</name>
</gene>
<dbReference type="Gene3D" id="2.60.120.40">
    <property type="match status" value="1"/>
</dbReference>
<protein>
    <recommendedName>
        <fullName evidence="4">C1q domain-containing protein</fullName>
    </recommendedName>
</protein>
<organism evidence="2 3">
    <name type="scientific">Mytilus galloprovincialis</name>
    <name type="common">Mediterranean mussel</name>
    <dbReference type="NCBI Taxonomy" id="29158"/>
    <lineage>
        <taxon>Eukaryota</taxon>
        <taxon>Metazoa</taxon>
        <taxon>Spiralia</taxon>
        <taxon>Lophotrochozoa</taxon>
        <taxon>Mollusca</taxon>
        <taxon>Bivalvia</taxon>
        <taxon>Autobranchia</taxon>
        <taxon>Pteriomorphia</taxon>
        <taxon>Mytilida</taxon>
        <taxon>Mytiloidea</taxon>
        <taxon>Mytilidae</taxon>
        <taxon>Mytilinae</taxon>
        <taxon>Mytilus</taxon>
    </lineage>
</organism>
<reference evidence="2" key="1">
    <citation type="submission" date="2018-11" db="EMBL/GenBank/DDBJ databases">
        <authorList>
            <person name="Alioto T."/>
            <person name="Alioto T."/>
        </authorList>
    </citation>
    <scope>NUCLEOTIDE SEQUENCE</scope>
</reference>
<dbReference type="AlphaFoldDB" id="A0A8B6E2T1"/>
<dbReference type="Proteomes" id="UP000596742">
    <property type="component" value="Unassembled WGS sequence"/>
</dbReference>